<gene>
    <name evidence="10" type="ORF">D8674_014841</name>
</gene>
<dbReference type="InterPro" id="IPR027417">
    <property type="entry name" value="P-loop_NTPase"/>
</dbReference>
<dbReference type="GO" id="GO:0004386">
    <property type="term" value="F:helicase activity"/>
    <property type="evidence" value="ECO:0007669"/>
    <property type="project" value="UniProtKB-KW"/>
</dbReference>
<reference evidence="10 11" key="3">
    <citation type="submission" date="2019-11" db="EMBL/GenBank/DDBJ databases">
        <title>A de novo genome assembly of a pear dwarfing rootstock.</title>
        <authorList>
            <person name="Wang F."/>
            <person name="Wang J."/>
            <person name="Li S."/>
            <person name="Zhang Y."/>
            <person name="Fang M."/>
            <person name="Ma L."/>
            <person name="Zhao Y."/>
            <person name="Jiang S."/>
        </authorList>
    </citation>
    <scope>NUCLEOTIDE SEQUENCE [LARGE SCALE GENOMIC DNA]</scope>
    <source>
        <strain evidence="10">S2</strain>
        <tissue evidence="10">Leaf</tissue>
    </source>
</reference>
<name>A0A5N5GYW1_9ROSA</name>
<dbReference type="AlphaFoldDB" id="A0A5N5GYW1"/>
<dbReference type="InterPro" id="IPR000330">
    <property type="entry name" value="SNF2_N"/>
</dbReference>
<dbReference type="Pfam" id="PF00271">
    <property type="entry name" value="Helicase_C"/>
    <property type="match status" value="1"/>
</dbReference>
<evidence type="ECO:0000256" key="4">
    <source>
        <dbReference type="ARBA" id="ARBA00022806"/>
    </source>
</evidence>
<dbReference type="GO" id="GO:0015616">
    <property type="term" value="F:DNA translocase activity"/>
    <property type="evidence" value="ECO:0007669"/>
    <property type="project" value="TreeGrafter"/>
</dbReference>
<feature type="region of interest" description="Disordered" evidence="7">
    <location>
        <begin position="310"/>
        <end position="342"/>
    </location>
</feature>
<dbReference type="GO" id="GO:0006310">
    <property type="term" value="P:DNA recombination"/>
    <property type="evidence" value="ECO:0007669"/>
    <property type="project" value="UniProtKB-KW"/>
</dbReference>
<dbReference type="OrthoDB" id="413460at2759"/>
<organism evidence="10 11">
    <name type="scientific">Pyrus ussuriensis x Pyrus communis</name>
    <dbReference type="NCBI Taxonomy" id="2448454"/>
    <lineage>
        <taxon>Eukaryota</taxon>
        <taxon>Viridiplantae</taxon>
        <taxon>Streptophyta</taxon>
        <taxon>Embryophyta</taxon>
        <taxon>Tracheophyta</taxon>
        <taxon>Spermatophyta</taxon>
        <taxon>Magnoliopsida</taxon>
        <taxon>eudicotyledons</taxon>
        <taxon>Gunneridae</taxon>
        <taxon>Pentapetalae</taxon>
        <taxon>rosids</taxon>
        <taxon>fabids</taxon>
        <taxon>Rosales</taxon>
        <taxon>Rosaceae</taxon>
        <taxon>Amygdaloideae</taxon>
        <taxon>Maleae</taxon>
        <taxon>Pyrus</taxon>
    </lineage>
</organism>
<dbReference type="SMART" id="SM00490">
    <property type="entry name" value="HELICc"/>
    <property type="match status" value="1"/>
</dbReference>
<dbReference type="GO" id="GO:0016787">
    <property type="term" value="F:hydrolase activity"/>
    <property type="evidence" value="ECO:0007669"/>
    <property type="project" value="UniProtKB-KW"/>
</dbReference>
<sequence>MLSNVNETEILPRQLATIVGKATTIFVGMGESRDGFVKEDRRLPQEEKPSKVKIEGRRRLCKVSYGADSDHADKQPVLDEPNVFGIAGYESPTVPKRNPSRTSANAGGNEIRDILDDLSSRLEILSIERRGARKADMVEGSNVKGGKKPESLNDSHYRLLQDLLSPAAAAAAHPSSTPAAEGDKVEMEEVKPPIEGQWVHNLPHFSLADFDSSPEEEKPSKVKIEGRRRLCKVSYGADSDHADKQPVLDEPNVFGIAGYESPAVPKRNPSRTSASAGGSEIRDILDDLSSRLEFLSIERRGARKVDMVEGSNVSKTKGKEADAYLPSEPQGGSLPTKHDGQKKRETLWVDQKPKTVARPLVPKVGKREVGDEDGCVFLSDNKIVKESGRQSGNVKERYESDERIVIDDSTDDCALATDSSITLNGLTSTYKLPGKIATMLFPHQRDGLKWLWSLHCQGKGGILGDDMGLGKTMQICSFLAGLFHSRLTKRVMLVAPKTLLSHWIKELSSVGLTDKIREYYGTCAKARKYELQYVLQDKGILLTTYDIVRVNSKSLRGDDYVHDDGREDIIWDYMILDEGHLIKNPSTQRAKSLLEIPCAHRIIVSGTPLQNNLKELWALFNFCCPELLGDKKCFKEQFESLILRGNEKNASDREKHIGSTVAKELRERIKPFFLRRLKNEVFNEDSDQTSAKLSKKNEIIVWLRLTGCQRKLYEAFLKSELVLSAFDGSPLAALTILKKICDHPLLLTKRAAEDVLEEMDSMLKPDETCMAEKLAMYIADVAEREEDFDEKHANLSCKISFILSLLENLIPQGHNVLIFSQTRKMLNLIQESLVSHGYKFIRIDGTTKAIDRMTVVNDFQEGNGAPIFLLTSQVGGLGLTLTRADRVIVVDPAWNPSTDNQSVDRAYRIGQNKDVIVYRLMTCGTVEEKIYRKQIYKGGLFKTATEHKEQIRYFSQQDLRELFSLPKEGFDVSLTQQQLYEEHDRQHTMDKYFKSHIEFLETQGIGGVSHHSLLFSKTAPLPVAVGVEEEVERIRGSSTAGSSFSSSLQERTVNGAEYAFKPKDVNINKKPSSPIDADKLTESEIKQRINRLSQTLANKAMVSRLPDKGEKIQKQIGELNAELYRLGKVEAQGNERNVIDLELNDDITGEFQRVMI</sequence>
<keyword evidence="2" id="KW-0547">Nucleotide-binding</keyword>
<evidence type="ECO:0000259" key="9">
    <source>
        <dbReference type="PROSITE" id="PS51194"/>
    </source>
</evidence>
<dbReference type="PANTHER" id="PTHR45629:SF7">
    <property type="entry name" value="DNA EXCISION REPAIR PROTEIN ERCC-6-RELATED"/>
    <property type="match status" value="1"/>
</dbReference>
<evidence type="ECO:0000256" key="5">
    <source>
        <dbReference type="ARBA" id="ARBA00022840"/>
    </source>
</evidence>
<evidence type="ECO:0000256" key="6">
    <source>
        <dbReference type="ARBA" id="ARBA00023172"/>
    </source>
</evidence>
<evidence type="ECO:0000256" key="3">
    <source>
        <dbReference type="ARBA" id="ARBA00022801"/>
    </source>
</evidence>
<dbReference type="EMBL" id="SMOL01000401">
    <property type="protein sequence ID" value="KAB2618972.1"/>
    <property type="molecule type" value="Genomic_DNA"/>
</dbReference>
<dbReference type="PROSITE" id="PS51192">
    <property type="entry name" value="HELICASE_ATP_BIND_1"/>
    <property type="match status" value="1"/>
</dbReference>
<comment type="caution">
    <text evidence="10">The sequence shown here is derived from an EMBL/GenBank/DDBJ whole genome shotgun (WGS) entry which is preliminary data.</text>
</comment>
<evidence type="ECO:0000313" key="11">
    <source>
        <dbReference type="Proteomes" id="UP000327157"/>
    </source>
</evidence>
<comment type="similarity">
    <text evidence="1">Belongs to the SNF2/RAD54 helicase family.</text>
</comment>
<reference evidence="10 11" key="1">
    <citation type="submission" date="2019-09" db="EMBL/GenBank/DDBJ databases">
        <authorList>
            <person name="Ou C."/>
        </authorList>
    </citation>
    <scope>NUCLEOTIDE SEQUENCE [LARGE SCALE GENOMIC DNA]</scope>
    <source>
        <strain evidence="10">S2</strain>
        <tissue evidence="10">Leaf</tissue>
    </source>
</reference>
<feature type="region of interest" description="Disordered" evidence="7">
    <location>
        <begin position="259"/>
        <end position="279"/>
    </location>
</feature>
<dbReference type="InterPro" id="IPR038718">
    <property type="entry name" value="SNF2-like_sf"/>
</dbReference>
<feature type="region of interest" description="Disordered" evidence="7">
    <location>
        <begin position="89"/>
        <end position="108"/>
    </location>
</feature>
<keyword evidence="5" id="KW-0067">ATP-binding</keyword>
<dbReference type="InterPro" id="IPR049730">
    <property type="entry name" value="SNF2/RAD54-like_C"/>
</dbReference>
<dbReference type="GO" id="GO:0005524">
    <property type="term" value="F:ATP binding"/>
    <property type="evidence" value="ECO:0007669"/>
    <property type="project" value="UniProtKB-KW"/>
</dbReference>
<dbReference type="FunFam" id="3.40.50.10810:FF:000055">
    <property type="entry name" value="Protein CHROMATIN REMODELING 24"/>
    <property type="match status" value="1"/>
</dbReference>
<keyword evidence="11" id="KW-1185">Reference proteome</keyword>
<dbReference type="SUPFAM" id="SSF52540">
    <property type="entry name" value="P-loop containing nucleoside triphosphate hydrolases"/>
    <property type="match status" value="2"/>
</dbReference>
<dbReference type="SMART" id="SM00487">
    <property type="entry name" value="DEXDc"/>
    <property type="match status" value="1"/>
</dbReference>
<keyword evidence="6" id="KW-0233">DNA recombination</keyword>
<accession>A0A5N5GYW1</accession>
<dbReference type="Gene3D" id="3.40.50.10810">
    <property type="entry name" value="Tandem AAA-ATPase domain"/>
    <property type="match status" value="1"/>
</dbReference>
<dbReference type="CDD" id="cd18793">
    <property type="entry name" value="SF2_C_SNF"/>
    <property type="match status" value="1"/>
</dbReference>
<evidence type="ECO:0000256" key="2">
    <source>
        <dbReference type="ARBA" id="ARBA00022741"/>
    </source>
</evidence>
<dbReference type="Pfam" id="PF00176">
    <property type="entry name" value="SNF2-rel_dom"/>
    <property type="match status" value="1"/>
</dbReference>
<evidence type="ECO:0000313" key="10">
    <source>
        <dbReference type="EMBL" id="KAB2618972.1"/>
    </source>
</evidence>
<protein>
    <submittedName>
        <fullName evidence="10">DNA excision repair protein ERCC-6-like</fullName>
    </submittedName>
</protein>
<dbReference type="InterPro" id="IPR001650">
    <property type="entry name" value="Helicase_C-like"/>
</dbReference>
<feature type="domain" description="Helicase ATP-binding" evidence="8">
    <location>
        <begin position="452"/>
        <end position="626"/>
    </location>
</feature>
<feature type="domain" description="Helicase C-terminal" evidence="9">
    <location>
        <begin position="801"/>
        <end position="960"/>
    </location>
</feature>
<dbReference type="PROSITE" id="PS51194">
    <property type="entry name" value="HELICASE_CTER"/>
    <property type="match status" value="1"/>
</dbReference>
<evidence type="ECO:0000256" key="1">
    <source>
        <dbReference type="ARBA" id="ARBA00007025"/>
    </source>
</evidence>
<dbReference type="InterPro" id="IPR014001">
    <property type="entry name" value="Helicase_ATP-bd"/>
</dbReference>
<keyword evidence="3" id="KW-0378">Hydrolase</keyword>
<dbReference type="Gene3D" id="3.40.50.300">
    <property type="entry name" value="P-loop containing nucleotide triphosphate hydrolases"/>
    <property type="match status" value="1"/>
</dbReference>
<dbReference type="Proteomes" id="UP000327157">
    <property type="component" value="Chromosome 15"/>
</dbReference>
<dbReference type="PANTHER" id="PTHR45629">
    <property type="entry name" value="SNF2/RAD54 FAMILY MEMBER"/>
    <property type="match status" value="1"/>
</dbReference>
<keyword evidence="4" id="KW-0347">Helicase</keyword>
<evidence type="ECO:0000259" key="8">
    <source>
        <dbReference type="PROSITE" id="PS51192"/>
    </source>
</evidence>
<dbReference type="InterPro" id="IPR050496">
    <property type="entry name" value="SNF2_RAD54_helicase_repair"/>
</dbReference>
<proteinExistence type="inferred from homology"/>
<evidence type="ECO:0000256" key="7">
    <source>
        <dbReference type="SAM" id="MobiDB-lite"/>
    </source>
</evidence>
<reference evidence="11" key="2">
    <citation type="submission" date="2019-10" db="EMBL/GenBank/DDBJ databases">
        <title>A de novo genome assembly of a pear dwarfing rootstock.</title>
        <authorList>
            <person name="Wang F."/>
            <person name="Wang J."/>
            <person name="Li S."/>
            <person name="Zhang Y."/>
            <person name="Fang M."/>
            <person name="Ma L."/>
            <person name="Zhao Y."/>
            <person name="Jiang S."/>
        </authorList>
    </citation>
    <scope>NUCLEOTIDE SEQUENCE [LARGE SCALE GENOMIC DNA]</scope>
</reference>